<dbReference type="Pfam" id="PF08448">
    <property type="entry name" value="PAS_4"/>
    <property type="match status" value="1"/>
</dbReference>
<dbReference type="SUPFAM" id="SSF58104">
    <property type="entry name" value="Methyl-accepting chemotaxis protein (MCP) signaling domain"/>
    <property type="match status" value="1"/>
</dbReference>
<sequence length="1029" mass="110436">MRILDNVRLSVKLPLIVALLSAVAISLTAALGWLDMRRQSVEQSRFALELATHARAAEIEAFFADTILDVRMQAGLPTTAQAAMGLGLGFHYIDDADPVATVRRLYLEENPYPSGARERLIDAGDGSEYSRKHAAFHDQFLKYVTLHGLRDSYLIDPEGFVVYSVRKADEFGMNVVTSPAAAGLGEVFDAAMAADPGQVVLSDFRYFEPAGDAPVGFTAAKVVGPQDTLLGVLVTQVSLEPVNAIMQSDLGLPERTETYLVGPDGVLRSDSRLVASAMALRTSAEGPAVAEALAGKTDVVEQSTFSGEPSLAAFRPVEVSGTLWAIVAEEPIDVLFQSSRAYLGNVAMKTAGLLALISLIGWLLSHGISRPLRRVEAVMGQVRDGQLECAVPDVARKDEVGAITRSLEDFRKALLVARDVSLDAQAKSAALTASSAPVMMLGRDYRIGFVNEALVRMMEEHAEPMRETYPEFDPLNLVGQTIEVFHPDPDRLRGILDDPEALPCTINMRVSDVRFSLVINAIRGDDGGYIGNVVEWQDVTESQLQQAILDTIEEHMVTAQIDPDGRILRVNGNFSDGVGVQEPSLIGKNGLSLIRSEHDSDVSGDAVLERLGRGEPVAGRFRLISGEGATRWIEGGFNPVLDMDGAPMRHLFMGTDTTGSAEEIARAEAVRSRMEAAQARVVEELKVGLDELADGNLTVEIEDPFDPEYDRLRRDFNASVSRLREAMSRVVTNAGAIRSEADEINAAAEDLSRRTERQAATLEETAAALDELTTSVRGAADGAALADKVVEDARADAERSGSIVEQAVDAMGEIATSSQQISKIVGVIDDIAFQTNLLALNAGVEAARAGEAGRGFAVVASEVRALAQRSSEAAREINDLITSSGDTVERGVELVGQTGTALKRIVESVKGISGHVSEIAVSAREQSTGLLEINAAVNQLDQVTQQNAAMFEQTTATSNALTREAEALAETMMGFRTGIELHVQAKALHSNSMVPEAATRVPPPARLAIASGSTMRAARVDPDDDWEEF</sequence>
<protein>
    <submittedName>
        <fullName evidence="8">Methyl-accepting chemotaxis protein</fullName>
    </submittedName>
</protein>
<dbReference type="PRINTS" id="PR00260">
    <property type="entry name" value="CHEMTRNSDUCR"/>
</dbReference>
<accession>A0ABW3ITC1</accession>
<evidence type="ECO:0000256" key="2">
    <source>
        <dbReference type="ARBA" id="ARBA00029447"/>
    </source>
</evidence>
<dbReference type="RefSeq" id="WP_386076279.1">
    <property type="nucleotide sequence ID" value="NZ_JBHTJT010000038.1"/>
</dbReference>
<dbReference type="Proteomes" id="UP001597108">
    <property type="component" value="Unassembled WGS sequence"/>
</dbReference>
<dbReference type="CDD" id="cd06225">
    <property type="entry name" value="HAMP"/>
    <property type="match status" value="1"/>
</dbReference>
<evidence type="ECO:0000256" key="5">
    <source>
        <dbReference type="SAM" id="Phobius"/>
    </source>
</evidence>
<evidence type="ECO:0000259" key="7">
    <source>
        <dbReference type="PROSITE" id="PS50885"/>
    </source>
</evidence>
<name>A0ABW3ITC1_9RHOB</name>
<dbReference type="Gene3D" id="1.10.8.500">
    <property type="entry name" value="HAMP domain in histidine kinase"/>
    <property type="match status" value="1"/>
</dbReference>
<gene>
    <name evidence="8" type="ORF">ACFQ2S_17040</name>
</gene>
<dbReference type="NCBIfam" id="TIGR00229">
    <property type="entry name" value="sensory_box"/>
    <property type="match status" value="1"/>
</dbReference>
<proteinExistence type="inferred from homology"/>
<keyword evidence="9" id="KW-1185">Reference proteome</keyword>
<keyword evidence="1" id="KW-0145">Chemotaxis</keyword>
<dbReference type="Gene3D" id="1.10.287.950">
    <property type="entry name" value="Methyl-accepting chemotaxis protein"/>
    <property type="match status" value="1"/>
</dbReference>
<comment type="similarity">
    <text evidence="2">Belongs to the methyl-accepting chemotaxis (MCP) protein family.</text>
</comment>
<evidence type="ECO:0000313" key="9">
    <source>
        <dbReference type="Proteomes" id="UP001597108"/>
    </source>
</evidence>
<dbReference type="PROSITE" id="PS50111">
    <property type="entry name" value="CHEMOTAXIS_TRANSDUC_2"/>
    <property type="match status" value="1"/>
</dbReference>
<organism evidence="8 9">
    <name type="scientific">Tropicimonas aquimaris</name>
    <dbReference type="NCBI Taxonomy" id="914152"/>
    <lineage>
        <taxon>Bacteria</taxon>
        <taxon>Pseudomonadati</taxon>
        <taxon>Pseudomonadota</taxon>
        <taxon>Alphaproteobacteria</taxon>
        <taxon>Rhodobacterales</taxon>
        <taxon>Roseobacteraceae</taxon>
        <taxon>Tropicimonas</taxon>
    </lineage>
</organism>
<dbReference type="CDD" id="cd18774">
    <property type="entry name" value="PDC2_HK_sensor"/>
    <property type="match status" value="1"/>
</dbReference>
<feature type="transmembrane region" description="Helical" evidence="5">
    <location>
        <begin position="15"/>
        <end position="34"/>
    </location>
</feature>
<evidence type="ECO:0000256" key="4">
    <source>
        <dbReference type="SAM" id="Coils"/>
    </source>
</evidence>
<dbReference type="PROSITE" id="PS50885">
    <property type="entry name" value="HAMP"/>
    <property type="match status" value="2"/>
</dbReference>
<feature type="coiled-coil region" evidence="4">
    <location>
        <begin position="745"/>
        <end position="772"/>
    </location>
</feature>
<keyword evidence="5" id="KW-0472">Membrane</keyword>
<feature type="domain" description="HAMP" evidence="7">
    <location>
        <begin position="366"/>
        <end position="419"/>
    </location>
</feature>
<feature type="domain" description="Methyl-accepting transducer" evidence="6">
    <location>
        <begin position="733"/>
        <end position="962"/>
    </location>
</feature>
<evidence type="ECO:0000256" key="3">
    <source>
        <dbReference type="PROSITE-ProRule" id="PRU00284"/>
    </source>
</evidence>
<reference evidence="9" key="1">
    <citation type="journal article" date="2019" name="Int. J. Syst. Evol. Microbiol.">
        <title>The Global Catalogue of Microorganisms (GCM) 10K type strain sequencing project: providing services to taxonomists for standard genome sequencing and annotation.</title>
        <authorList>
            <consortium name="The Broad Institute Genomics Platform"/>
            <consortium name="The Broad Institute Genome Sequencing Center for Infectious Disease"/>
            <person name="Wu L."/>
            <person name="Ma J."/>
        </authorList>
    </citation>
    <scope>NUCLEOTIDE SEQUENCE [LARGE SCALE GENOMIC DNA]</scope>
    <source>
        <strain evidence="9">CCUG 60524</strain>
    </source>
</reference>
<dbReference type="Pfam" id="PF00015">
    <property type="entry name" value="MCPsignal"/>
    <property type="match status" value="1"/>
</dbReference>
<evidence type="ECO:0000313" key="8">
    <source>
        <dbReference type="EMBL" id="MFD0981345.1"/>
    </source>
</evidence>
<dbReference type="InterPro" id="IPR035965">
    <property type="entry name" value="PAS-like_dom_sf"/>
</dbReference>
<dbReference type="SMART" id="SM00304">
    <property type="entry name" value="HAMP"/>
    <property type="match status" value="2"/>
</dbReference>
<keyword evidence="4" id="KW-0175">Coiled coil</keyword>
<dbReference type="Gene3D" id="3.30.450.20">
    <property type="entry name" value="PAS domain"/>
    <property type="match status" value="2"/>
</dbReference>
<dbReference type="InterPro" id="IPR003660">
    <property type="entry name" value="HAMP_dom"/>
</dbReference>
<dbReference type="CDD" id="cd00130">
    <property type="entry name" value="PAS"/>
    <property type="match status" value="1"/>
</dbReference>
<dbReference type="InterPro" id="IPR013656">
    <property type="entry name" value="PAS_4"/>
</dbReference>
<keyword evidence="3" id="KW-0807">Transducer</keyword>
<dbReference type="SUPFAM" id="SSF55785">
    <property type="entry name" value="PYP-like sensor domain (PAS domain)"/>
    <property type="match status" value="1"/>
</dbReference>
<feature type="domain" description="HAMP" evidence="7">
    <location>
        <begin position="676"/>
        <end position="728"/>
    </location>
</feature>
<dbReference type="InterPro" id="IPR004090">
    <property type="entry name" value="Chemotax_Me-accpt_rcpt"/>
</dbReference>
<dbReference type="PANTHER" id="PTHR43531">
    <property type="entry name" value="PROTEIN ICFG"/>
    <property type="match status" value="1"/>
</dbReference>
<comment type="caution">
    <text evidence="8">The sequence shown here is derived from an EMBL/GenBank/DDBJ whole genome shotgun (WGS) entry which is preliminary data.</text>
</comment>
<dbReference type="PANTHER" id="PTHR43531:SF11">
    <property type="entry name" value="METHYL-ACCEPTING CHEMOTAXIS PROTEIN 3"/>
    <property type="match status" value="1"/>
</dbReference>
<dbReference type="SMART" id="SM00283">
    <property type="entry name" value="MA"/>
    <property type="match status" value="1"/>
</dbReference>
<dbReference type="InterPro" id="IPR051310">
    <property type="entry name" value="MCP_chemotaxis"/>
</dbReference>
<dbReference type="InterPro" id="IPR000014">
    <property type="entry name" value="PAS"/>
</dbReference>
<evidence type="ECO:0000256" key="1">
    <source>
        <dbReference type="ARBA" id="ARBA00022500"/>
    </source>
</evidence>
<keyword evidence="5" id="KW-0812">Transmembrane</keyword>
<dbReference type="SUPFAM" id="SSF158472">
    <property type="entry name" value="HAMP domain-like"/>
    <property type="match status" value="1"/>
</dbReference>
<dbReference type="CDD" id="cd11386">
    <property type="entry name" value="MCP_signal"/>
    <property type="match status" value="1"/>
</dbReference>
<dbReference type="InterPro" id="IPR004089">
    <property type="entry name" value="MCPsignal_dom"/>
</dbReference>
<keyword evidence="5" id="KW-1133">Transmembrane helix</keyword>
<evidence type="ECO:0000259" key="6">
    <source>
        <dbReference type="PROSITE" id="PS50111"/>
    </source>
</evidence>
<dbReference type="Pfam" id="PF00672">
    <property type="entry name" value="HAMP"/>
    <property type="match status" value="2"/>
</dbReference>
<dbReference type="EMBL" id="JBHTJT010000038">
    <property type="protein sequence ID" value="MFD0981345.1"/>
    <property type="molecule type" value="Genomic_DNA"/>
</dbReference>